<proteinExistence type="predicted"/>
<gene>
    <name evidence="2" type="ORF">Sradi_3846400</name>
</gene>
<sequence>MGRSQIGRKEERAAKGAADSEDTSEGRAAMGHGGGGQWWPDVSFCEKDGSDKDDDNDSGSEGAEVGGVGGR</sequence>
<feature type="region of interest" description="Disordered" evidence="1">
    <location>
        <begin position="1"/>
        <end position="71"/>
    </location>
</feature>
<evidence type="ECO:0000256" key="1">
    <source>
        <dbReference type="SAM" id="MobiDB-lite"/>
    </source>
</evidence>
<dbReference type="EMBL" id="JACGWJ010000016">
    <property type="protein sequence ID" value="KAL0361619.1"/>
    <property type="molecule type" value="Genomic_DNA"/>
</dbReference>
<protein>
    <submittedName>
        <fullName evidence="2">Uncharacterized protein</fullName>
    </submittedName>
</protein>
<comment type="caution">
    <text evidence="2">The sequence shown here is derived from an EMBL/GenBank/DDBJ whole genome shotgun (WGS) entry which is preliminary data.</text>
</comment>
<organism evidence="2">
    <name type="scientific">Sesamum radiatum</name>
    <name type="common">Black benniseed</name>
    <dbReference type="NCBI Taxonomy" id="300843"/>
    <lineage>
        <taxon>Eukaryota</taxon>
        <taxon>Viridiplantae</taxon>
        <taxon>Streptophyta</taxon>
        <taxon>Embryophyta</taxon>
        <taxon>Tracheophyta</taxon>
        <taxon>Spermatophyta</taxon>
        <taxon>Magnoliopsida</taxon>
        <taxon>eudicotyledons</taxon>
        <taxon>Gunneridae</taxon>
        <taxon>Pentapetalae</taxon>
        <taxon>asterids</taxon>
        <taxon>lamiids</taxon>
        <taxon>Lamiales</taxon>
        <taxon>Pedaliaceae</taxon>
        <taxon>Sesamum</taxon>
    </lineage>
</organism>
<dbReference type="AlphaFoldDB" id="A0AAW2Q1D7"/>
<accession>A0AAW2Q1D7</accession>
<evidence type="ECO:0000313" key="2">
    <source>
        <dbReference type="EMBL" id="KAL0361619.1"/>
    </source>
</evidence>
<reference evidence="2" key="2">
    <citation type="journal article" date="2024" name="Plant">
        <title>Genomic evolution and insights into agronomic trait innovations of Sesamum species.</title>
        <authorList>
            <person name="Miao H."/>
            <person name="Wang L."/>
            <person name="Qu L."/>
            <person name="Liu H."/>
            <person name="Sun Y."/>
            <person name="Le M."/>
            <person name="Wang Q."/>
            <person name="Wei S."/>
            <person name="Zheng Y."/>
            <person name="Lin W."/>
            <person name="Duan Y."/>
            <person name="Cao H."/>
            <person name="Xiong S."/>
            <person name="Wang X."/>
            <person name="Wei L."/>
            <person name="Li C."/>
            <person name="Ma Q."/>
            <person name="Ju M."/>
            <person name="Zhao R."/>
            <person name="Li G."/>
            <person name="Mu C."/>
            <person name="Tian Q."/>
            <person name="Mei H."/>
            <person name="Zhang T."/>
            <person name="Gao T."/>
            <person name="Zhang H."/>
        </authorList>
    </citation>
    <scope>NUCLEOTIDE SEQUENCE</scope>
    <source>
        <strain evidence="2">G02</strain>
    </source>
</reference>
<name>A0AAW2Q1D7_SESRA</name>
<reference evidence="2" key="1">
    <citation type="submission" date="2020-06" db="EMBL/GenBank/DDBJ databases">
        <authorList>
            <person name="Li T."/>
            <person name="Hu X."/>
            <person name="Zhang T."/>
            <person name="Song X."/>
            <person name="Zhang H."/>
            <person name="Dai N."/>
            <person name="Sheng W."/>
            <person name="Hou X."/>
            <person name="Wei L."/>
        </authorList>
    </citation>
    <scope>NUCLEOTIDE SEQUENCE</scope>
    <source>
        <strain evidence="2">G02</strain>
        <tissue evidence="2">Leaf</tissue>
    </source>
</reference>